<dbReference type="RefSeq" id="XP_018284750.1">
    <property type="nucleotide sequence ID" value="XM_018434203.1"/>
</dbReference>
<name>A0A167JU37_PHYB8</name>
<sequence>MNLVTVHVDGAVVPDVQAQQQQQQEDQDVRAVIDHLKDTLTDAADLIQKIAIKSRVP</sequence>
<evidence type="ECO:0000313" key="2">
    <source>
        <dbReference type="Proteomes" id="UP000077315"/>
    </source>
</evidence>
<organism evidence="1 2">
    <name type="scientific">Phycomyces blakesleeanus (strain ATCC 8743b / DSM 1359 / FGSC 10004 / NBRC 33097 / NRRL 1555)</name>
    <dbReference type="NCBI Taxonomy" id="763407"/>
    <lineage>
        <taxon>Eukaryota</taxon>
        <taxon>Fungi</taxon>
        <taxon>Fungi incertae sedis</taxon>
        <taxon>Mucoromycota</taxon>
        <taxon>Mucoromycotina</taxon>
        <taxon>Mucoromycetes</taxon>
        <taxon>Mucorales</taxon>
        <taxon>Phycomycetaceae</taxon>
        <taxon>Phycomyces</taxon>
    </lineage>
</organism>
<dbReference type="Proteomes" id="UP000077315">
    <property type="component" value="Unassembled WGS sequence"/>
</dbReference>
<keyword evidence="2" id="KW-1185">Reference proteome</keyword>
<dbReference type="AlphaFoldDB" id="A0A167JU37"/>
<evidence type="ECO:0000313" key="1">
    <source>
        <dbReference type="EMBL" id="OAD66710.1"/>
    </source>
</evidence>
<gene>
    <name evidence="1" type="ORF">PHYBLDRAFT_160567</name>
</gene>
<accession>A0A167JU37</accession>
<dbReference type="EMBL" id="KV441001">
    <property type="protein sequence ID" value="OAD66710.1"/>
    <property type="molecule type" value="Genomic_DNA"/>
</dbReference>
<proteinExistence type="predicted"/>
<protein>
    <submittedName>
        <fullName evidence="1">Uncharacterized protein</fullName>
    </submittedName>
</protein>
<dbReference type="VEuPathDB" id="FungiDB:PHYBLDRAFT_160567"/>
<dbReference type="GeneID" id="28995109"/>
<dbReference type="InParanoid" id="A0A167JU37"/>
<reference evidence="2" key="1">
    <citation type="submission" date="2015-06" db="EMBL/GenBank/DDBJ databases">
        <title>Expansion of signal transduction pathways in fungi by whole-genome duplication.</title>
        <authorList>
            <consortium name="DOE Joint Genome Institute"/>
            <person name="Corrochano L.M."/>
            <person name="Kuo A."/>
            <person name="Marcet-Houben M."/>
            <person name="Polaino S."/>
            <person name="Salamov A."/>
            <person name="Villalobos J.M."/>
            <person name="Alvarez M.I."/>
            <person name="Avalos J."/>
            <person name="Benito E.P."/>
            <person name="Benoit I."/>
            <person name="Burger G."/>
            <person name="Camino L.P."/>
            <person name="Canovas D."/>
            <person name="Cerda-Olmedo E."/>
            <person name="Cheng J.-F."/>
            <person name="Dominguez A."/>
            <person name="Elias M."/>
            <person name="Eslava A.P."/>
            <person name="Glaser F."/>
            <person name="Grimwood J."/>
            <person name="Gutierrez G."/>
            <person name="Heitman J."/>
            <person name="Henrissat B."/>
            <person name="Iturriaga E.A."/>
            <person name="Lang B.F."/>
            <person name="Lavin J.L."/>
            <person name="Lee S."/>
            <person name="Li W."/>
            <person name="Lindquist E."/>
            <person name="Lopez-Garcia S."/>
            <person name="Luque E.M."/>
            <person name="Marcos A.T."/>
            <person name="Martin J."/>
            <person name="McCluskey K."/>
            <person name="Medina H.R."/>
            <person name="Miralles-Duran A."/>
            <person name="Miyazaki A."/>
            <person name="Munoz-Torres E."/>
            <person name="Oguiza J.A."/>
            <person name="Ohm R."/>
            <person name="Olmedo M."/>
            <person name="Orejas M."/>
            <person name="Ortiz-Castellanos L."/>
            <person name="Pisabarro A.G."/>
            <person name="Rodriguez-Romero J."/>
            <person name="Ruiz-Herrera J."/>
            <person name="Ruiz-Vazquez R."/>
            <person name="Sanz C."/>
            <person name="Schackwitz W."/>
            <person name="Schmutz J."/>
            <person name="Shahriari M."/>
            <person name="Shelest E."/>
            <person name="Silva-Franco F."/>
            <person name="Soanes D."/>
            <person name="Syed K."/>
            <person name="Tagua V.G."/>
            <person name="Talbot N.J."/>
            <person name="Thon M."/>
            <person name="De vries R.P."/>
            <person name="Wiebenga A."/>
            <person name="Yadav J.S."/>
            <person name="Braun E.L."/>
            <person name="Baker S."/>
            <person name="Garre V."/>
            <person name="Horwitz B."/>
            <person name="Torres-Martinez S."/>
            <person name="Idnurm A."/>
            <person name="Herrera-Estrella A."/>
            <person name="Gabaldon T."/>
            <person name="Grigoriev I.V."/>
        </authorList>
    </citation>
    <scope>NUCLEOTIDE SEQUENCE [LARGE SCALE GENOMIC DNA]</scope>
    <source>
        <strain evidence="2">NRRL 1555(-)</strain>
    </source>
</reference>